<dbReference type="RefSeq" id="WP_324695205.1">
    <property type="nucleotide sequence ID" value="NZ_JAYMYJ010000106.1"/>
</dbReference>
<sequence>MTTAWTPAEFEQQLRAMGRYYHIHHPFQQMMYAGKLTPEQLRGWAANRFYYQVTIPRKDAALLFNCPDREVRRVWIQRILDHDGGSATDHVSDGGIEAWLRLGEACGVPREELLDQRHVLPGVRFAVDAYINFVHHADWREGVCSSLTELFAPTAHRQRLQSWPDHYPWIDNAGLQYFRNRLTEAHRDVDHGLALTLQHFTTYEQQQRALQILKFKLDVLWAMLDAMYLAYVQHMPPYFNLEEAAHA</sequence>
<protein>
    <recommendedName>
        <fullName evidence="3">Pyrroloquinoline-quinone synthase</fullName>
        <ecNumber evidence="3">1.3.3.11</ecNumber>
    </recommendedName>
    <alternativeName>
        <fullName evidence="3">Coenzyme PQQ synthesis protein C</fullName>
    </alternativeName>
    <alternativeName>
        <fullName evidence="3">Pyrroloquinoline quinone biosynthesis protein C</fullName>
    </alternativeName>
</protein>
<evidence type="ECO:0000313" key="6">
    <source>
        <dbReference type="Proteomes" id="UP001308005"/>
    </source>
</evidence>
<comment type="function">
    <text evidence="3">Ring cyclization and eight-electron oxidation of 3a-(2-amino-2-carboxyethyl)-4,5-dioxo-4,5,6,7,8,9-hexahydroquinoline-7,9-dicarboxylic-acid to PQQ.</text>
</comment>
<dbReference type="HAMAP" id="MF_00654">
    <property type="entry name" value="PQQ_syn_PqqC"/>
    <property type="match status" value="1"/>
</dbReference>
<dbReference type="InterPro" id="IPR016084">
    <property type="entry name" value="Haem_Oase-like_multi-hlx"/>
</dbReference>
<comment type="pathway">
    <text evidence="3">Cofactor biosynthesis; pyrroloquinoline quinone biosynthesis.</text>
</comment>
<dbReference type="InterPro" id="IPR039068">
    <property type="entry name" value="PqqC-like"/>
</dbReference>
<dbReference type="Proteomes" id="UP001308005">
    <property type="component" value="Unassembled WGS sequence"/>
</dbReference>
<gene>
    <name evidence="3 5" type="primary">pqqC</name>
    <name evidence="5" type="ORF">VSS37_11130</name>
</gene>
<dbReference type="GO" id="GO:0033732">
    <property type="term" value="F:pyrroloquinoline-quinone synthase activity"/>
    <property type="evidence" value="ECO:0007669"/>
    <property type="project" value="UniProtKB-EC"/>
</dbReference>
<proteinExistence type="inferred from homology"/>
<organism evidence="5 6">
    <name type="scientific">Candidatus Thiothrix phosphatis</name>
    <dbReference type="NCBI Taxonomy" id="3112415"/>
    <lineage>
        <taxon>Bacteria</taxon>
        <taxon>Pseudomonadati</taxon>
        <taxon>Pseudomonadota</taxon>
        <taxon>Gammaproteobacteria</taxon>
        <taxon>Thiotrichales</taxon>
        <taxon>Thiotrichaceae</taxon>
        <taxon>Thiothrix</taxon>
    </lineage>
</organism>
<dbReference type="PANTHER" id="PTHR40279">
    <property type="entry name" value="PQQC-LIKE PROTEIN"/>
    <property type="match status" value="1"/>
</dbReference>
<dbReference type="PANTHER" id="PTHR40279:SF3">
    <property type="entry name" value="4-AMINOBENZOATE SYNTHASE"/>
    <property type="match status" value="1"/>
</dbReference>
<dbReference type="Gene3D" id="1.20.910.10">
    <property type="entry name" value="Heme oxygenase-like"/>
    <property type="match status" value="1"/>
</dbReference>
<accession>A0ABU6CXH7</accession>
<comment type="catalytic activity">
    <reaction evidence="3">
        <text>6-(2-amino-2-carboxyethyl)-7,8-dioxo-1,2,3,4,7,8-hexahydroquinoline-2,4-dicarboxylate + 3 O2 = pyrroloquinoline quinone + 2 H2O2 + 2 H2O + H(+)</text>
        <dbReference type="Rhea" id="RHEA:10692"/>
        <dbReference type="ChEBI" id="CHEBI:15377"/>
        <dbReference type="ChEBI" id="CHEBI:15378"/>
        <dbReference type="ChEBI" id="CHEBI:15379"/>
        <dbReference type="ChEBI" id="CHEBI:16240"/>
        <dbReference type="ChEBI" id="CHEBI:58442"/>
        <dbReference type="ChEBI" id="CHEBI:58778"/>
        <dbReference type="EC" id="1.3.3.11"/>
    </reaction>
</comment>
<dbReference type="Pfam" id="PF03070">
    <property type="entry name" value="TENA_THI-4"/>
    <property type="match status" value="1"/>
</dbReference>
<feature type="domain" description="Thiaminase-2/PQQC" evidence="4">
    <location>
        <begin position="12"/>
        <end position="225"/>
    </location>
</feature>
<dbReference type="NCBIfam" id="TIGR02111">
    <property type="entry name" value="PQQ_syn_pqqC"/>
    <property type="match status" value="1"/>
</dbReference>
<keyword evidence="1 3" id="KW-0884">PQQ biosynthesis</keyword>
<comment type="similarity">
    <text evidence="3">Belongs to the PqqC family.</text>
</comment>
<evidence type="ECO:0000313" key="5">
    <source>
        <dbReference type="EMBL" id="MEB4591534.1"/>
    </source>
</evidence>
<evidence type="ECO:0000259" key="4">
    <source>
        <dbReference type="Pfam" id="PF03070"/>
    </source>
</evidence>
<keyword evidence="6" id="KW-1185">Reference proteome</keyword>
<evidence type="ECO:0000256" key="2">
    <source>
        <dbReference type="ARBA" id="ARBA00023002"/>
    </source>
</evidence>
<keyword evidence="2 3" id="KW-0560">Oxidoreductase</keyword>
<name>A0ABU6CXH7_9GAMM</name>
<dbReference type="EMBL" id="JAYMYJ010000106">
    <property type="protein sequence ID" value="MEB4591534.1"/>
    <property type="molecule type" value="Genomic_DNA"/>
</dbReference>
<dbReference type="EC" id="1.3.3.11" evidence="3"/>
<reference evidence="6" key="1">
    <citation type="submission" date="2023-07" db="EMBL/GenBank/DDBJ databases">
        <title>The carbon used by Thiothrix.</title>
        <authorList>
            <person name="Chen L."/>
        </authorList>
    </citation>
    <scope>NUCLEOTIDE SEQUENCE [LARGE SCALE GENOMIC DNA]</scope>
</reference>
<comment type="caution">
    <text evidence="5">The sequence shown here is derived from an EMBL/GenBank/DDBJ whole genome shotgun (WGS) entry which is preliminary data.</text>
</comment>
<evidence type="ECO:0000256" key="1">
    <source>
        <dbReference type="ARBA" id="ARBA00022905"/>
    </source>
</evidence>
<dbReference type="SUPFAM" id="SSF48613">
    <property type="entry name" value="Heme oxygenase-like"/>
    <property type="match status" value="1"/>
</dbReference>
<dbReference type="InterPro" id="IPR011845">
    <property type="entry name" value="PqqC"/>
</dbReference>
<evidence type="ECO:0000256" key="3">
    <source>
        <dbReference type="HAMAP-Rule" id="MF_00654"/>
    </source>
</evidence>
<dbReference type="InterPro" id="IPR004305">
    <property type="entry name" value="Thiaminase-2/PQQC"/>
</dbReference>